<dbReference type="AlphaFoldDB" id="A0AAV7KVL0"/>
<sequence length="197" mass="20502">MELHSGKPASEHSASPLYYCLVGPLLHPREGPQCSPRHHSSRSPSAVGGGKPSVTPIRSGPDSPPRQAVFLLGSKSAVPSNQNCHTATVPLQAVSPPAVSPGPRAPHPGLRRCRPAVGPHQTTATQALLSTAVQAPRSADVPRAAAPHQAMLHSRGPMLQRSSARGFSQLQQRLRLAPPFPVTTGLSLTPSGAIQLG</sequence>
<comment type="caution">
    <text evidence="2">The sequence shown here is derived from an EMBL/GenBank/DDBJ whole genome shotgun (WGS) entry which is preliminary data.</text>
</comment>
<keyword evidence="3" id="KW-1185">Reference proteome</keyword>
<proteinExistence type="predicted"/>
<name>A0AAV7KVL0_PLEWA</name>
<accession>A0AAV7KVL0</accession>
<evidence type="ECO:0000313" key="2">
    <source>
        <dbReference type="EMBL" id="KAJ1079745.1"/>
    </source>
</evidence>
<evidence type="ECO:0000313" key="3">
    <source>
        <dbReference type="Proteomes" id="UP001066276"/>
    </source>
</evidence>
<gene>
    <name evidence="2" type="ORF">NDU88_000022</name>
</gene>
<feature type="region of interest" description="Disordered" evidence="1">
    <location>
        <begin position="29"/>
        <end position="68"/>
    </location>
</feature>
<evidence type="ECO:0000256" key="1">
    <source>
        <dbReference type="SAM" id="MobiDB-lite"/>
    </source>
</evidence>
<organism evidence="2 3">
    <name type="scientific">Pleurodeles waltl</name>
    <name type="common">Iberian ribbed newt</name>
    <dbReference type="NCBI Taxonomy" id="8319"/>
    <lineage>
        <taxon>Eukaryota</taxon>
        <taxon>Metazoa</taxon>
        <taxon>Chordata</taxon>
        <taxon>Craniata</taxon>
        <taxon>Vertebrata</taxon>
        <taxon>Euteleostomi</taxon>
        <taxon>Amphibia</taxon>
        <taxon>Batrachia</taxon>
        <taxon>Caudata</taxon>
        <taxon>Salamandroidea</taxon>
        <taxon>Salamandridae</taxon>
        <taxon>Pleurodelinae</taxon>
        <taxon>Pleurodeles</taxon>
    </lineage>
</organism>
<protein>
    <submittedName>
        <fullName evidence="2">Uncharacterized protein</fullName>
    </submittedName>
</protein>
<reference evidence="2 3" key="1">
    <citation type="journal article" date="2022" name="bioRxiv">
        <title>Sequencing and chromosome-scale assembly of the giantPleurodeles waltlgenome.</title>
        <authorList>
            <person name="Brown T."/>
            <person name="Elewa A."/>
            <person name="Iarovenko S."/>
            <person name="Subramanian E."/>
            <person name="Araus A.J."/>
            <person name="Petzold A."/>
            <person name="Susuki M."/>
            <person name="Suzuki K.-i.T."/>
            <person name="Hayashi T."/>
            <person name="Toyoda A."/>
            <person name="Oliveira C."/>
            <person name="Osipova E."/>
            <person name="Leigh N.D."/>
            <person name="Simon A."/>
            <person name="Yun M.H."/>
        </authorList>
    </citation>
    <scope>NUCLEOTIDE SEQUENCE [LARGE SCALE GENOMIC DNA]</scope>
    <source>
        <strain evidence="2">20211129_DDA</strain>
        <tissue evidence="2">Liver</tissue>
    </source>
</reference>
<dbReference type="Proteomes" id="UP001066276">
    <property type="component" value="Unassembled WGS sequence"/>
</dbReference>
<dbReference type="EMBL" id="JANPWB010000019">
    <property type="protein sequence ID" value="KAJ1079745.1"/>
    <property type="molecule type" value="Genomic_DNA"/>
</dbReference>